<evidence type="ECO:0000313" key="2">
    <source>
        <dbReference type="EMBL" id="QHB39172.1"/>
    </source>
</evidence>
<gene>
    <name evidence="2" type="ORF">lillamy92_gp071</name>
</gene>
<reference evidence="2 3" key="1">
    <citation type="journal article" date="2020" name="Viruses">
        <title>Diversity and Host Interactions Among Virulent and Temperate Baltic Sea Flavobacterium Phages.</title>
        <authorList>
            <person name="Nilsson E."/>
            <person name="Bayfield O.W."/>
            <person name="Lundin D."/>
            <person name="Antson A.A."/>
            <person name="Holmfeldt K."/>
        </authorList>
    </citation>
    <scope>NUCLEOTIDE SEQUENCE [LARGE SCALE GENOMIC DNA]</scope>
</reference>
<proteinExistence type="predicted"/>
<keyword evidence="1" id="KW-0472">Membrane</keyword>
<organism evidence="2 3">
    <name type="scientific">Flavobacterium phage vB_FspS_lillamy9-2</name>
    <dbReference type="NCBI Taxonomy" id="2686252"/>
    <lineage>
        <taxon>Viruses</taxon>
        <taxon>Duplodnaviria</taxon>
        <taxon>Heunggongvirae</taxon>
        <taxon>Uroviricota</taxon>
        <taxon>Caudoviricetes</taxon>
        <taxon>Lillamyvirus</taxon>
        <taxon>Lillamyvirus lillamy</taxon>
    </lineage>
</organism>
<dbReference type="Proteomes" id="UP000464455">
    <property type="component" value="Segment"/>
</dbReference>
<keyword evidence="1" id="KW-0812">Transmembrane</keyword>
<dbReference type="EMBL" id="MN812213">
    <property type="protein sequence ID" value="QHB39172.1"/>
    <property type="molecule type" value="Genomic_DNA"/>
</dbReference>
<keyword evidence="1" id="KW-1133">Transmembrane helix</keyword>
<sequence length="105" mass="12185">MILFLIAYVLFLPLSFINFLFVRQKGYFKDSAINIDKFGNREFRTSLNKCLITSNSPFEFGNINETISSVLGKNKRFGHLTKFGKIICLILDTIDKNHCEKSIQW</sequence>
<evidence type="ECO:0000256" key="1">
    <source>
        <dbReference type="SAM" id="Phobius"/>
    </source>
</evidence>
<evidence type="ECO:0000313" key="3">
    <source>
        <dbReference type="Proteomes" id="UP000464455"/>
    </source>
</evidence>
<feature type="transmembrane region" description="Helical" evidence="1">
    <location>
        <begin position="6"/>
        <end position="22"/>
    </location>
</feature>
<name>A0A6B9LAW1_9CAUD</name>
<accession>A0A6B9LAW1</accession>
<protein>
    <submittedName>
        <fullName evidence="2">Uncharacterized protein</fullName>
    </submittedName>
</protein>